<dbReference type="PANTHER" id="PTHR48423:SF1">
    <property type="entry name" value="INTERLEUKIN-27 RECEPTOR SUBUNIT ALPHA"/>
    <property type="match status" value="1"/>
</dbReference>
<evidence type="ECO:0000256" key="4">
    <source>
        <dbReference type="ARBA" id="ARBA00022553"/>
    </source>
</evidence>
<dbReference type="Gene3D" id="2.60.40.10">
    <property type="entry name" value="Immunoglobulins"/>
    <property type="match status" value="6"/>
</dbReference>
<name>A0A6P8PXG1_GEOSA</name>
<keyword evidence="10" id="KW-1015">Disulfide bond</keyword>
<dbReference type="InterPro" id="IPR052672">
    <property type="entry name" value="Type1_Cytokine_Rcpt_Type2"/>
</dbReference>
<feature type="domain" description="Fibronectin type-III" evidence="20">
    <location>
        <begin position="355"/>
        <end position="449"/>
    </location>
</feature>
<evidence type="ECO:0000256" key="6">
    <source>
        <dbReference type="ARBA" id="ARBA00022729"/>
    </source>
</evidence>
<dbReference type="InterPro" id="IPR003961">
    <property type="entry name" value="FN3_dom"/>
</dbReference>
<feature type="compositionally biased region" description="Polar residues" evidence="18">
    <location>
        <begin position="796"/>
        <end position="810"/>
    </location>
</feature>
<dbReference type="OrthoDB" id="9934532at2759"/>
<feature type="compositionally biased region" description="Polar residues" evidence="18">
    <location>
        <begin position="684"/>
        <end position="703"/>
    </location>
</feature>
<evidence type="ECO:0000256" key="9">
    <source>
        <dbReference type="ARBA" id="ARBA00023136"/>
    </source>
</evidence>
<dbReference type="CDD" id="cd00063">
    <property type="entry name" value="FN3"/>
    <property type="match status" value="4"/>
</dbReference>
<dbReference type="RefSeq" id="XP_033787000.1">
    <property type="nucleotide sequence ID" value="XM_033931109.1"/>
</dbReference>
<evidence type="ECO:0000256" key="18">
    <source>
        <dbReference type="SAM" id="MobiDB-lite"/>
    </source>
</evidence>
<feature type="domain" description="Fibronectin type-III" evidence="20">
    <location>
        <begin position="450"/>
        <end position="540"/>
    </location>
</feature>
<evidence type="ECO:0000256" key="3">
    <source>
        <dbReference type="ARBA" id="ARBA00022475"/>
    </source>
</evidence>
<evidence type="ECO:0000256" key="7">
    <source>
        <dbReference type="ARBA" id="ARBA00022737"/>
    </source>
</evidence>
<reference evidence="22" key="1">
    <citation type="submission" date="2025-08" db="UniProtKB">
        <authorList>
            <consortium name="RefSeq"/>
        </authorList>
    </citation>
    <scope>IDENTIFICATION</scope>
</reference>
<evidence type="ECO:0000313" key="22">
    <source>
        <dbReference type="RefSeq" id="XP_033787000.1"/>
    </source>
</evidence>
<dbReference type="GO" id="GO:0070102">
    <property type="term" value="P:interleukin-6-mediated signaling pathway"/>
    <property type="evidence" value="ECO:0007669"/>
    <property type="project" value="UniProtKB-ARBA"/>
</dbReference>
<dbReference type="Proteomes" id="UP000515159">
    <property type="component" value="Chromosome 1"/>
</dbReference>
<dbReference type="CTD" id="3572"/>
<keyword evidence="11 22" id="KW-0675">Receptor</keyword>
<evidence type="ECO:0000256" key="16">
    <source>
        <dbReference type="ARBA" id="ARBA00078919"/>
    </source>
</evidence>
<dbReference type="KEGG" id="gsh:117354145"/>
<feature type="region of interest" description="Disordered" evidence="18">
    <location>
        <begin position="726"/>
        <end position="780"/>
    </location>
</feature>
<keyword evidence="3" id="KW-1003">Cell membrane</keyword>
<dbReference type="GO" id="GO:0005886">
    <property type="term" value="C:plasma membrane"/>
    <property type="evidence" value="ECO:0007669"/>
    <property type="project" value="UniProtKB-SubCell"/>
</dbReference>
<comment type="similarity">
    <text evidence="2">Belongs to the type I cytokine receptor family. Type 2 subfamily.</text>
</comment>
<dbReference type="GeneID" id="117354145"/>
<dbReference type="InParanoid" id="A0A6P8PXG1"/>
<proteinExistence type="inferred from homology"/>
<dbReference type="SUPFAM" id="SSF49265">
    <property type="entry name" value="Fibronectin type III"/>
    <property type="match status" value="4"/>
</dbReference>
<keyword evidence="6" id="KW-0732">Signal</keyword>
<keyword evidence="8 19" id="KW-1133">Transmembrane helix</keyword>
<accession>A0A6P8PXG1</accession>
<feature type="domain" description="Fibronectin type-III" evidence="20">
    <location>
        <begin position="542"/>
        <end position="636"/>
    </location>
</feature>
<keyword evidence="9 19" id="KW-0472">Membrane</keyword>
<evidence type="ECO:0000313" key="21">
    <source>
        <dbReference type="Proteomes" id="UP000515159"/>
    </source>
</evidence>
<evidence type="ECO:0000256" key="19">
    <source>
        <dbReference type="SAM" id="Phobius"/>
    </source>
</evidence>
<keyword evidence="7" id="KW-0677">Repeat</keyword>
<dbReference type="FunCoup" id="A0A6P8PXG1">
    <property type="interactions" value="457"/>
</dbReference>
<evidence type="ECO:0000256" key="2">
    <source>
        <dbReference type="ARBA" id="ARBA00008921"/>
    </source>
</evidence>
<keyword evidence="12" id="KW-0325">Glycoprotein</keyword>
<feature type="transmembrane region" description="Helical" evidence="19">
    <location>
        <begin position="12"/>
        <end position="33"/>
    </location>
</feature>
<dbReference type="Pfam" id="PF25552">
    <property type="entry name" value="LIFR_D4"/>
    <property type="match status" value="1"/>
</dbReference>
<dbReference type="SMART" id="SM00060">
    <property type="entry name" value="FN3"/>
    <property type="match status" value="5"/>
</dbReference>
<dbReference type="InterPro" id="IPR013783">
    <property type="entry name" value="Ig-like_fold"/>
</dbReference>
<evidence type="ECO:0000256" key="14">
    <source>
        <dbReference type="ARBA" id="ARBA00068277"/>
    </source>
</evidence>
<evidence type="ECO:0000256" key="10">
    <source>
        <dbReference type="ARBA" id="ARBA00023157"/>
    </source>
</evidence>
<evidence type="ECO:0000256" key="12">
    <source>
        <dbReference type="ARBA" id="ARBA00023180"/>
    </source>
</evidence>
<dbReference type="PROSITE" id="PS01353">
    <property type="entry name" value="HEMATOPO_REC_L_F2"/>
    <property type="match status" value="1"/>
</dbReference>
<evidence type="ECO:0000256" key="11">
    <source>
        <dbReference type="ARBA" id="ARBA00023170"/>
    </source>
</evidence>
<comment type="subcellular location">
    <subcellularLocation>
        <location evidence="1">Cell membrane</location>
        <topology evidence="1">Single-pass type I membrane protein</topology>
    </subcellularLocation>
</comment>
<dbReference type="FunFam" id="2.60.40.10:FF:000524">
    <property type="entry name" value="Interleukin-6 receptor subunit beta"/>
    <property type="match status" value="1"/>
</dbReference>
<keyword evidence="5 19" id="KW-0812">Transmembrane</keyword>
<gene>
    <name evidence="22" type="primary">IL6ST</name>
</gene>
<keyword evidence="13" id="KW-0393">Immunoglobulin domain</keyword>
<dbReference type="Pfam" id="PF00041">
    <property type="entry name" value="fn3"/>
    <property type="match status" value="2"/>
</dbReference>
<dbReference type="InterPro" id="IPR003529">
    <property type="entry name" value="Hematopoietin_rcpt_Gp130_CS"/>
</dbReference>
<evidence type="ECO:0000259" key="20">
    <source>
        <dbReference type="PROSITE" id="PS50853"/>
    </source>
</evidence>
<dbReference type="PANTHER" id="PTHR48423">
    <property type="entry name" value="INTERLEUKIN-27 RECEPTOR SUBUNIT ALPHA"/>
    <property type="match status" value="1"/>
</dbReference>
<dbReference type="InterPro" id="IPR010457">
    <property type="entry name" value="IgC2-like_lig-bd"/>
</dbReference>
<keyword evidence="4" id="KW-0597">Phosphoprotein</keyword>
<dbReference type="GO" id="GO:0004896">
    <property type="term" value="F:cytokine receptor activity"/>
    <property type="evidence" value="ECO:0007669"/>
    <property type="project" value="InterPro"/>
</dbReference>
<dbReference type="Pfam" id="PF06328">
    <property type="entry name" value="Lep_receptor_Ig"/>
    <property type="match status" value="1"/>
</dbReference>
<dbReference type="FunFam" id="2.60.40.10:FF:000414">
    <property type="entry name" value="Interleukin-6 receptor subunit beta"/>
    <property type="match status" value="1"/>
</dbReference>
<dbReference type="InterPro" id="IPR036116">
    <property type="entry name" value="FN3_sf"/>
</dbReference>
<evidence type="ECO:0000256" key="17">
    <source>
        <dbReference type="ARBA" id="ARBA00083382"/>
    </source>
</evidence>
<dbReference type="AlphaFoldDB" id="A0A6P8PXG1"/>
<evidence type="ECO:0000256" key="5">
    <source>
        <dbReference type="ARBA" id="ARBA00022692"/>
    </source>
</evidence>
<protein>
    <recommendedName>
        <fullName evidence="14">Interleukin-6 receptor subunit beta</fullName>
    </recommendedName>
    <alternativeName>
        <fullName evidence="16">Interleukin-6 signal transducer</fullName>
    </alternativeName>
    <alternativeName>
        <fullName evidence="15">Membrane glycoprotein 130</fullName>
    </alternativeName>
    <alternativeName>
        <fullName evidence="17">Oncostatin-M receptor subunit alpha</fullName>
    </alternativeName>
</protein>
<evidence type="ECO:0000256" key="15">
    <source>
        <dbReference type="ARBA" id="ARBA00077050"/>
    </source>
</evidence>
<keyword evidence="21" id="KW-1185">Reference proteome</keyword>
<dbReference type="FunFam" id="2.60.40.10:FF:000542">
    <property type="entry name" value="Interleukin-6 receptor subunit beta"/>
    <property type="match status" value="1"/>
</dbReference>
<evidence type="ECO:0000256" key="1">
    <source>
        <dbReference type="ARBA" id="ARBA00004251"/>
    </source>
</evidence>
<feature type="transmembrane region" description="Helical" evidence="19">
    <location>
        <begin position="643"/>
        <end position="665"/>
    </location>
</feature>
<dbReference type="PROSITE" id="PS50853">
    <property type="entry name" value="FN3"/>
    <property type="match status" value="4"/>
</dbReference>
<feature type="compositionally biased region" description="Basic and acidic residues" evidence="18">
    <location>
        <begin position="726"/>
        <end position="744"/>
    </location>
</feature>
<dbReference type="FunFam" id="2.60.40.10:FF:000281">
    <property type="entry name" value="Cytokine receptor like factor 1"/>
    <property type="match status" value="1"/>
</dbReference>
<feature type="domain" description="Fibronectin type-III" evidence="20">
    <location>
        <begin position="250"/>
        <end position="350"/>
    </location>
</feature>
<sequence>MGILDKMLSGWSWFIYAVPIVLSTYSVTVSHGLTSRLEEQLRGEQHFISSSGPFGCAKITPEPSALAIGSQFTAFCTLNETCIDSYKQNASQIIWRIKATKIPEEKYTIINQTTSSVILNVSSSLESPLTCSIRFYGQIEQTLHGIFFTVSLPPDKPENLTCILYNKDIFTCTWNPGRPTFLHTNFTLKNQWSLKTHPDCIPRNNVNNSCTIPVDQFDVYINSVLWVEAENALGKNRSDQLTVDPVDVVKPNPPVIEKVICFENALKIVWKNPLDEVMVALKYNIRYKVTGSMTWTKVPEEDTATHRDSFTLQGLKPYTEYVISLRCKSLKDTGHWSDWSKEKSAVTLETKPIKGPDLWRKIDDFSQRDRQVLLKWKKLEHWNANGLIKGYTVTIKKKRQPFLMINTTETSYTVNLTKDAYMVTVKAYNKAGVSPESMLTIPAKDFKELPGVTNITTFVKDKQLWVEWTAPNVSDIERYIIEWHTKSNSTTEWQQESSSSQCTFLQGNIIPMKRYMISIYPLYKDGHGRGQSIEAYLKQGNPTIGPSIITKKVGKNEVLLTWNQIPVDDQNGFIRNYTIFYKPNNGNESSVTVDETCREYTLSSLSGNTQYLVRMKAYTDSGGTNGPDFTFTTLKFANGEIEIIVIPACLAFLFTTVLGVLVCFYKPDIFKKYIWPNVPDPSKSNIAQWSPQTPTRNFNSKNQPYPECNFPDVSVVEITADKRSFSEQNDIKPLDPLKKEKSTSEGHSSGIGGSSCMSSPRQSVSDSDESESAQTTSSTVQYSTVVLSGYRDQQPPAAQTFTRSESTQPLLDSEERPEESPAGEGIPGGDSAVQANQYFKQNCSHAETTGGELHVEHPRQDLHPINEEDLVKLNQLQASDQGFQLSRAWPVENQLEESESDILHTNPEGHVGMKLESSVLSAATDEEPKCYLPQTVRRGGYMPQ</sequence>
<evidence type="ECO:0000256" key="8">
    <source>
        <dbReference type="ARBA" id="ARBA00022989"/>
    </source>
</evidence>
<evidence type="ECO:0000256" key="13">
    <source>
        <dbReference type="ARBA" id="ARBA00023319"/>
    </source>
</evidence>
<feature type="region of interest" description="Disordered" evidence="18">
    <location>
        <begin position="684"/>
        <end position="706"/>
    </location>
</feature>
<organism evidence="21 22">
    <name type="scientific">Geotrypetes seraphini</name>
    <name type="common">Gaboon caecilian</name>
    <name type="synonym">Caecilia seraphini</name>
    <dbReference type="NCBI Taxonomy" id="260995"/>
    <lineage>
        <taxon>Eukaryota</taxon>
        <taxon>Metazoa</taxon>
        <taxon>Chordata</taxon>
        <taxon>Craniata</taxon>
        <taxon>Vertebrata</taxon>
        <taxon>Euteleostomi</taxon>
        <taxon>Amphibia</taxon>
        <taxon>Gymnophiona</taxon>
        <taxon>Geotrypetes</taxon>
    </lineage>
</organism>
<feature type="region of interest" description="Disordered" evidence="18">
    <location>
        <begin position="793"/>
        <end position="832"/>
    </location>
</feature>